<dbReference type="Proteomes" id="UP000887565">
    <property type="component" value="Unplaced"/>
</dbReference>
<protein>
    <submittedName>
        <fullName evidence="2">Uncharacterized protein</fullName>
    </submittedName>
</protein>
<organism evidence="1 2">
    <name type="scientific">Romanomermis culicivorax</name>
    <name type="common">Nematode worm</name>
    <dbReference type="NCBI Taxonomy" id="13658"/>
    <lineage>
        <taxon>Eukaryota</taxon>
        <taxon>Metazoa</taxon>
        <taxon>Ecdysozoa</taxon>
        <taxon>Nematoda</taxon>
        <taxon>Enoplea</taxon>
        <taxon>Dorylaimia</taxon>
        <taxon>Mermithida</taxon>
        <taxon>Mermithoidea</taxon>
        <taxon>Mermithidae</taxon>
        <taxon>Romanomermis</taxon>
    </lineage>
</organism>
<keyword evidence="1" id="KW-1185">Reference proteome</keyword>
<evidence type="ECO:0000313" key="1">
    <source>
        <dbReference type="Proteomes" id="UP000887565"/>
    </source>
</evidence>
<name>A0A915IW20_ROMCU</name>
<accession>A0A915IW20</accession>
<evidence type="ECO:0000313" key="2">
    <source>
        <dbReference type="WBParaSite" id="nRc.2.0.1.t18279-RA"/>
    </source>
</evidence>
<dbReference type="WBParaSite" id="nRc.2.0.1.t18279-RA">
    <property type="protein sequence ID" value="nRc.2.0.1.t18279-RA"/>
    <property type="gene ID" value="nRc.2.0.1.g18279"/>
</dbReference>
<sequence>MYKNLINEQVYIQVISWERNLATLAKVTMVNGSPMTTKIRQKIRPWNNLKLESTNQSVWYQFHESQNLRMDTPMVQQHASCQQFVLPKTIEPMQRYTIKISTNPTCGDRIFILLKNVEQKNRRLVFLILVSQYSNNLAEALQFLCQMFYLSTARNRIKKSFTRLRAMKEYQSLQSTLGEDDSSSNRRCILQEKKKVELK</sequence>
<reference evidence="2" key="1">
    <citation type="submission" date="2022-11" db="UniProtKB">
        <authorList>
            <consortium name="WormBaseParasite"/>
        </authorList>
    </citation>
    <scope>IDENTIFICATION</scope>
</reference>
<dbReference type="AlphaFoldDB" id="A0A915IW20"/>
<proteinExistence type="predicted"/>